<name>X0TJD8_9ZZZZ</name>
<accession>X0TJD8</accession>
<comment type="caution">
    <text evidence="1">The sequence shown here is derived from an EMBL/GenBank/DDBJ whole genome shotgun (WGS) entry which is preliminary data.</text>
</comment>
<gene>
    <name evidence="1" type="ORF">S01H1_29180</name>
</gene>
<proteinExistence type="predicted"/>
<organism evidence="1">
    <name type="scientific">marine sediment metagenome</name>
    <dbReference type="NCBI Taxonomy" id="412755"/>
    <lineage>
        <taxon>unclassified sequences</taxon>
        <taxon>metagenomes</taxon>
        <taxon>ecological metagenomes</taxon>
    </lineage>
</organism>
<feature type="non-terminal residue" evidence="1">
    <location>
        <position position="1"/>
    </location>
</feature>
<sequence>TIPYSDLESLTEEQKAKYVEKGEPFEFSHTLSDQIAGQLRAGFVLTGFYEDACPPEEDPLSKFIPSFIATRARKEAT</sequence>
<reference evidence="1" key="1">
    <citation type="journal article" date="2014" name="Front. Microbiol.">
        <title>High frequency of phylogenetically diverse reductive dehalogenase-homologous genes in deep subseafloor sedimentary metagenomes.</title>
        <authorList>
            <person name="Kawai M."/>
            <person name="Futagami T."/>
            <person name="Toyoda A."/>
            <person name="Takaki Y."/>
            <person name="Nishi S."/>
            <person name="Hori S."/>
            <person name="Arai W."/>
            <person name="Tsubouchi T."/>
            <person name="Morono Y."/>
            <person name="Uchiyama I."/>
            <person name="Ito T."/>
            <person name="Fujiyama A."/>
            <person name="Inagaki F."/>
            <person name="Takami H."/>
        </authorList>
    </citation>
    <scope>NUCLEOTIDE SEQUENCE</scope>
    <source>
        <strain evidence="1">Expedition CK06-06</strain>
    </source>
</reference>
<protein>
    <recommendedName>
        <fullName evidence="2">SAM-dependent methyltransferase</fullName>
    </recommendedName>
</protein>
<evidence type="ECO:0000313" key="1">
    <source>
        <dbReference type="EMBL" id="GAF88272.1"/>
    </source>
</evidence>
<evidence type="ECO:0008006" key="2">
    <source>
        <dbReference type="Google" id="ProtNLM"/>
    </source>
</evidence>
<dbReference type="EMBL" id="BARS01017878">
    <property type="protein sequence ID" value="GAF88272.1"/>
    <property type="molecule type" value="Genomic_DNA"/>
</dbReference>
<dbReference type="AlphaFoldDB" id="X0TJD8"/>